<dbReference type="InterPro" id="IPR004869">
    <property type="entry name" value="MMPL_dom"/>
</dbReference>
<feature type="transmembrane region" description="Helical" evidence="6">
    <location>
        <begin position="583"/>
        <end position="601"/>
    </location>
</feature>
<feature type="transmembrane region" description="Helical" evidence="6">
    <location>
        <begin position="212"/>
        <end position="231"/>
    </location>
</feature>
<gene>
    <name evidence="8" type="ORF">GCM10022267_84930</name>
</gene>
<sequence>MTTTTRRTPRKDPQPSDALTRLGATVIRHRRGVYASWLLAMVLGLALVPHLLSSLTSPAAHVVGSESQRAADVLAAELPSLGNEMLLTVVHSDSLKNTDPAFRAAVQAIETTLTADTGISSVLRLPVAGDPTPPPVLANVLEPFQGEFTDEHTAYLVAGLSGDSRERQDRVPAQRAAADEAASRASGGAVHAYFVGLSAYAQAAQEAEIADLLRVELVAVPVAILVLLLGLRAPVTALLPVGVAGAGVLTTLGVFGLFAGVFPVDGMLLVGVSTIGLGAGIDYALFVVGRYREELARGAPPEQAVAVALATSGRTVAYSGLIVCLTAGALLPVRWPVFQQTAIGLATVVAVVLAATVTLLPAALVSLTPWLQWRAWGSADTRATSGGRWLDRWTRHLMRRPWPYAIGVTAGLLVLAAPVHDLKFGFNLERAALAHTAYGKGLAIQEPDAPGVTGTLQIVVQRPLSSPEPDTGPMLAALRADPMISLATKLDNGRNTTVVLAVPRESTDSPRIVELGKRVREDIVPRTAPAGHTVLVGGTTAVLTDIVAEMWVATWWVVGAVLALMFLLLVVMLRSLLLPLKAITMNLLATGAAFGLAVWLFQEAMGGTTWPQVPILAFTFVFALSMDYQMFLVRRIQEEYRRCGDNSEAVAAGLRHTARTIALAAVILAVAFGSLLFARITGLQVLGFTVAAALIIDATVIRLVLAPALMRLLGRWNWWFPTMR</sequence>
<dbReference type="PANTHER" id="PTHR33406">
    <property type="entry name" value="MEMBRANE PROTEIN MJ1562-RELATED"/>
    <property type="match status" value="1"/>
</dbReference>
<name>A0ABP7CE17_9PSEU</name>
<organism evidence="8 9">
    <name type="scientific">Lentzea roselyniae</name>
    <dbReference type="NCBI Taxonomy" id="531940"/>
    <lineage>
        <taxon>Bacteria</taxon>
        <taxon>Bacillati</taxon>
        <taxon>Actinomycetota</taxon>
        <taxon>Actinomycetes</taxon>
        <taxon>Pseudonocardiales</taxon>
        <taxon>Pseudonocardiaceae</taxon>
        <taxon>Lentzea</taxon>
    </lineage>
</organism>
<feature type="transmembrane region" description="Helical" evidence="6">
    <location>
        <begin position="316"/>
        <end position="335"/>
    </location>
</feature>
<evidence type="ECO:0000256" key="1">
    <source>
        <dbReference type="ARBA" id="ARBA00004651"/>
    </source>
</evidence>
<dbReference type="EMBL" id="BAABBE010000049">
    <property type="protein sequence ID" value="GAA3685138.1"/>
    <property type="molecule type" value="Genomic_DNA"/>
</dbReference>
<keyword evidence="5 6" id="KW-0472">Membrane</keyword>
<evidence type="ECO:0000313" key="8">
    <source>
        <dbReference type="EMBL" id="GAA3685138.1"/>
    </source>
</evidence>
<dbReference type="RefSeq" id="WP_346136708.1">
    <property type="nucleotide sequence ID" value="NZ_BAABBE010000049.1"/>
</dbReference>
<keyword evidence="9" id="KW-1185">Reference proteome</keyword>
<accession>A0ABP7CE17</accession>
<dbReference type="InterPro" id="IPR050545">
    <property type="entry name" value="Mycobact_MmpL"/>
</dbReference>
<feature type="transmembrane region" description="Helical" evidence="6">
    <location>
        <begin position="553"/>
        <end position="571"/>
    </location>
</feature>
<feature type="transmembrane region" description="Helical" evidence="6">
    <location>
        <begin position="341"/>
        <end position="365"/>
    </location>
</feature>
<keyword evidence="4 6" id="KW-1133">Transmembrane helix</keyword>
<evidence type="ECO:0000313" key="9">
    <source>
        <dbReference type="Proteomes" id="UP001500711"/>
    </source>
</evidence>
<evidence type="ECO:0000256" key="3">
    <source>
        <dbReference type="ARBA" id="ARBA00022692"/>
    </source>
</evidence>
<feature type="transmembrane region" description="Helical" evidence="6">
    <location>
        <begin position="268"/>
        <end position="288"/>
    </location>
</feature>
<comment type="caution">
    <text evidence="8">The sequence shown here is derived from an EMBL/GenBank/DDBJ whole genome shotgun (WGS) entry which is preliminary data.</text>
</comment>
<evidence type="ECO:0000256" key="2">
    <source>
        <dbReference type="ARBA" id="ARBA00022475"/>
    </source>
</evidence>
<evidence type="ECO:0000259" key="7">
    <source>
        <dbReference type="Pfam" id="PF03176"/>
    </source>
</evidence>
<dbReference type="Proteomes" id="UP001500711">
    <property type="component" value="Unassembled WGS sequence"/>
</dbReference>
<protein>
    <recommendedName>
        <fullName evidence="7">Membrane transport protein MMPL domain-containing protein</fullName>
    </recommendedName>
</protein>
<proteinExistence type="predicted"/>
<comment type="subcellular location">
    <subcellularLocation>
        <location evidence="1">Cell membrane</location>
        <topology evidence="1">Multi-pass membrane protein</topology>
    </subcellularLocation>
</comment>
<keyword evidence="3 6" id="KW-0812">Transmembrane</keyword>
<reference evidence="9" key="1">
    <citation type="journal article" date="2019" name="Int. J. Syst. Evol. Microbiol.">
        <title>The Global Catalogue of Microorganisms (GCM) 10K type strain sequencing project: providing services to taxonomists for standard genome sequencing and annotation.</title>
        <authorList>
            <consortium name="The Broad Institute Genomics Platform"/>
            <consortium name="The Broad Institute Genome Sequencing Center for Infectious Disease"/>
            <person name="Wu L."/>
            <person name="Ma J."/>
        </authorList>
    </citation>
    <scope>NUCLEOTIDE SEQUENCE [LARGE SCALE GENOMIC DNA]</scope>
    <source>
        <strain evidence="9">JCM 17494</strain>
    </source>
</reference>
<feature type="domain" description="Membrane transport protein MMPL" evidence="7">
    <location>
        <begin position="522"/>
        <end position="721"/>
    </location>
</feature>
<dbReference type="SUPFAM" id="SSF82866">
    <property type="entry name" value="Multidrug efflux transporter AcrB transmembrane domain"/>
    <property type="match status" value="2"/>
</dbReference>
<feature type="transmembrane region" description="Helical" evidence="6">
    <location>
        <begin position="613"/>
        <end position="633"/>
    </location>
</feature>
<feature type="transmembrane region" description="Helical" evidence="6">
    <location>
        <begin position="32"/>
        <end position="52"/>
    </location>
</feature>
<keyword evidence="2" id="KW-1003">Cell membrane</keyword>
<evidence type="ECO:0000256" key="6">
    <source>
        <dbReference type="SAM" id="Phobius"/>
    </source>
</evidence>
<feature type="domain" description="Membrane transport protein MMPL" evidence="7">
    <location>
        <begin position="65"/>
        <end position="403"/>
    </location>
</feature>
<evidence type="ECO:0000256" key="5">
    <source>
        <dbReference type="ARBA" id="ARBA00023136"/>
    </source>
</evidence>
<dbReference type="PANTHER" id="PTHR33406:SF13">
    <property type="entry name" value="MEMBRANE PROTEIN YDFJ"/>
    <property type="match status" value="1"/>
</dbReference>
<evidence type="ECO:0000256" key="4">
    <source>
        <dbReference type="ARBA" id="ARBA00022989"/>
    </source>
</evidence>
<dbReference type="Pfam" id="PF03176">
    <property type="entry name" value="MMPL"/>
    <property type="match status" value="2"/>
</dbReference>
<dbReference type="Gene3D" id="1.20.1640.10">
    <property type="entry name" value="Multidrug efflux transporter AcrB transmembrane domain"/>
    <property type="match status" value="2"/>
</dbReference>
<feature type="transmembrane region" description="Helical" evidence="6">
    <location>
        <begin position="661"/>
        <end position="680"/>
    </location>
</feature>
<feature type="transmembrane region" description="Helical" evidence="6">
    <location>
        <begin position="238"/>
        <end position="262"/>
    </location>
</feature>
<feature type="transmembrane region" description="Helical" evidence="6">
    <location>
        <begin position="402"/>
        <end position="420"/>
    </location>
</feature>
<feature type="transmembrane region" description="Helical" evidence="6">
    <location>
        <begin position="686"/>
        <end position="705"/>
    </location>
</feature>